<evidence type="ECO:0000256" key="2">
    <source>
        <dbReference type="SAM" id="SignalP"/>
    </source>
</evidence>
<comment type="caution">
    <text evidence="3">The sequence shown here is derived from an EMBL/GenBank/DDBJ whole genome shotgun (WGS) entry which is preliminary data.</text>
</comment>
<feature type="transmembrane region" description="Helical" evidence="1">
    <location>
        <begin position="474"/>
        <end position="494"/>
    </location>
</feature>
<dbReference type="RefSeq" id="WP_368376276.1">
    <property type="nucleotide sequence ID" value="NZ_JBFRYB010000001.1"/>
</dbReference>
<proteinExistence type="predicted"/>
<feature type="transmembrane region" description="Helical" evidence="1">
    <location>
        <begin position="336"/>
        <end position="357"/>
    </location>
</feature>
<feature type="signal peptide" evidence="2">
    <location>
        <begin position="1"/>
        <end position="23"/>
    </location>
</feature>
<name>A0ABV3TYF2_9GAMM</name>
<evidence type="ECO:0008006" key="5">
    <source>
        <dbReference type="Google" id="ProtNLM"/>
    </source>
</evidence>
<feature type="chain" id="PRO_5046514959" description="Fenitrothion hydrolase FedB" evidence="2">
    <location>
        <begin position="24"/>
        <end position="499"/>
    </location>
</feature>
<feature type="transmembrane region" description="Helical" evidence="1">
    <location>
        <begin position="369"/>
        <end position="388"/>
    </location>
</feature>
<feature type="transmembrane region" description="Helical" evidence="1">
    <location>
        <begin position="122"/>
        <end position="151"/>
    </location>
</feature>
<keyword evidence="1" id="KW-0472">Membrane</keyword>
<sequence>MRHRHFMALAWICALASSAPVSAHSFGVVYSLPLPFHLYAWGAAAALVCSFVVAAFVIPHTQPHKEARPWTKDISNSQLLIFARRWRILQQLQLLSVATLLLCIATGLFGNKSPYGNFNMTFFWIVVMLGFSYFSALFGNLYAAINPFMLLGRMVDKIVGFDRPRRRYDPRLAYWPALLLYFIFIWIELFAGSSPYFLSIMLLGYTLISFIGVALFGSQAWFRYCDFFSVFFRLLALMSPVNYIPSERVGAARGASIIQLRRPFSGLLEQSAEHVSLLVFILFMLSSTAFDGLHETIIWKQFFWLDMYHGFLQYYTNENPFLAYAAMSDLYRYWQGAWLLLSPFIYLAILFAVIGLSKVLMRSTLSVKALALKMAYPLLPIALVYHIAHYYTLLETQGIKIISLVSDPFGWGQNWFGTAKWLQRVFIPDVSVTWHVQLGLIVVGHIISVYLAHKVVFADANTNIGAKNAARINLSQLPMLFLMIGFTASGLWILSQPVA</sequence>
<keyword evidence="4" id="KW-1185">Reference proteome</keyword>
<dbReference type="EMBL" id="JBFRYB010000001">
    <property type="protein sequence ID" value="MEX1666192.1"/>
    <property type="molecule type" value="Genomic_DNA"/>
</dbReference>
<evidence type="ECO:0000313" key="3">
    <source>
        <dbReference type="EMBL" id="MEX1666192.1"/>
    </source>
</evidence>
<feature type="transmembrane region" description="Helical" evidence="1">
    <location>
        <begin position="39"/>
        <end position="58"/>
    </location>
</feature>
<evidence type="ECO:0000313" key="4">
    <source>
        <dbReference type="Proteomes" id="UP001557484"/>
    </source>
</evidence>
<gene>
    <name evidence="3" type="ORF">AB4875_11910</name>
</gene>
<organism evidence="3 4">
    <name type="scientific">Zhongshania arctica</name>
    <dbReference type="NCBI Taxonomy" id="3238302"/>
    <lineage>
        <taxon>Bacteria</taxon>
        <taxon>Pseudomonadati</taxon>
        <taxon>Pseudomonadota</taxon>
        <taxon>Gammaproteobacteria</taxon>
        <taxon>Cellvibrionales</taxon>
        <taxon>Spongiibacteraceae</taxon>
        <taxon>Zhongshania</taxon>
    </lineage>
</organism>
<accession>A0ABV3TYF2</accession>
<feature type="transmembrane region" description="Helical" evidence="1">
    <location>
        <begin position="434"/>
        <end position="453"/>
    </location>
</feature>
<keyword evidence="1" id="KW-1133">Transmembrane helix</keyword>
<dbReference type="Proteomes" id="UP001557484">
    <property type="component" value="Unassembled WGS sequence"/>
</dbReference>
<feature type="transmembrane region" description="Helical" evidence="1">
    <location>
        <begin position="196"/>
        <end position="217"/>
    </location>
</feature>
<evidence type="ECO:0000256" key="1">
    <source>
        <dbReference type="SAM" id="Phobius"/>
    </source>
</evidence>
<feature type="transmembrane region" description="Helical" evidence="1">
    <location>
        <begin position="172"/>
        <end position="190"/>
    </location>
</feature>
<feature type="transmembrane region" description="Helical" evidence="1">
    <location>
        <begin position="92"/>
        <end position="110"/>
    </location>
</feature>
<keyword evidence="1" id="KW-0812">Transmembrane</keyword>
<reference evidence="3 4" key="1">
    <citation type="journal article" date="2011" name="Int. J. Syst. Evol. Microbiol.">
        <title>Zhongshania antarctica gen. nov., sp. nov. and Zhongshania guokunii sp. nov., gammaproteobacteria respectively isolated from coastal attached (fast) ice and surface seawater of the Antarctic.</title>
        <authorList>
            <person name="Li H.J."/>
            <person name="Zhang X.Y."/>
            <person name="Chen C.X."/>
            <person name="Zhang Y.J."/>
            <person name="Gao Z.M."/>
            <person name="Yu Y."/>
            <person name="Chen X.L."/>
            <person name="Chen B."/>
            <person name="Zhang Y.Z."/>
        </authorList>
    </citation>
    <scope>NUCLEOTIDE SEQUENCE [LARGE SCALE GENOMIC DNA]</scope>
    <source>
        <strain evidence="3 4">R06B22</strain>
    </source>
</reference>
<keyword evidence="2" id="KW-0732">Signal</keyword>
<protein>
    <recommendedName>
        <fullName evidence="5">Fenitrothion hydrolase FedB</fullName>
    </recommendedName>
</protein>